<dbReference type="RefSeq" id="WP_090171579.1">
    <property type="nucleotide sequence ID" value="NZ_FOFB01000024.1"/>
</dbReference>
<keyword evidence="3" id="KW-1185">Reference proteome</keyword>
<accession>A0A1H9LEW2</accession>
<dbReference type="STRING" id="478744.SAMN05444359_12412"/>
<sequence length="158" mass="18046">MLQDQIFYTAWVYSYLSELNDNRYKQMNLLGYGGNYFEWLGLMDLSARVKELQHVSLANGATCFGQPFDFDGLVSQTNRERPSIKMRVFPNPVNDKFRINTDDHSELEATIFNAKGHALKQVRIRSGAEVDIADLPTGLYFLNVKSSSGIKVMRLIKN</sequence>
<dbReference type="NCBIfam" id="TIGR04183">
    <property type="entry name" value="Por_Secre_tail"/>
    <property type="match status" value="1"/>
</dbReference>
<organism evidence="2 3">
    <name type="scientific">Neolewinella agarilytica</name>
    <dbReference type="NCBI Taxonomy" id="478744"/>
    <lineage>
        <taxon>Bacteria</taxon>
        <taxon>Pseudomonadati</taxon>
        <taxon>Bacteroidota</taxon>
        <taxon>Saprospiria</taxon>
        <taxon>Saprospirales</taxon>
        <taxon>Lewinellaceae</taxon>
        <taxon>Neolewinella</taxon>
    </lineage>
</organism>
<dbReference type="Pfam" id="PF18962">
    <property type="entry name" value="Por_Secre_tail"/>
    <property type="match status" value="1"/>
</dbReference>
<feature type="domain" description="Secretion system C-terminal sorting" evidence="1">
    <location>
        <begin position="88"/>
        <end position="154"/>
    </location>
</feature>
<protein>
    <submittedName>
        <fullName evidence="2">Por secretion system C-terminal sorting domain-containing protein</fullName>
    </submittedName>
</protein>
<gene>
    <name evidence="2" type="ORF">SAMN05444359_12412</name>
</gene>
<evidence type="ECO:0000259" key="1">
    <source>
        <dbReference type="Pfam" id="PF18962"/>
    </source>
</evidence>
<reference evidence="3" key="1">
    <citation type="submission" date="2016-10" db="EMBL/GenBank/DDBJ databases">
        <authorList>
            <person name="Varghese N."/>
            <person name="Submissions S."/>
        </authorList>
    </citation>
    <scope>NUCLEOTIDE SEQUENCE [LARGE SCALE GENOMIC DNA]</scope>
    <source>
        <strain evidence="3">DSM 24740</strain>
    </source>
</reference>
<dbReference type="OrthoDB" id="2235251at2"/>
<dbReference type="EMBL" id="FOFB01000024">
    <property type="protein sequence ID" value="SER10031.1"/>
    <property type="molecule type" value="Genomic_DNA"/>
</dbReference>
<proteinExistence type="predicted"/>
<evidence type="ECO:0000313" key="2">
    <source>
        <dbReference type="EMBL" id="SER10031.1"/>
    </source>
</evidence>
<evidence type="ECO:0000313" key="3">
    <source>
        <dbReference type="Proteomes" id="UP000199021"/>
    </source>
</evidence>
<dbReference type="Proteomes" id="UP000199021">
    <property type="component" value="Unassembled WGS sequence"/>
</dbReference>
<name>A0A1H9LEW2_9BACT</name>
<dbReference type="InterPro" id="IPR026444">
    <property type="entry name" value="Secre_tail"/>
</dbReference>
<dbReference type="AlphaFoldDB" id="A0A1H9LEW2"/>
<dbReference type="InParanoid" id="A0A1H9LEW2"/>